<gene>
    <name evidence="2" type="ORF">MTUNDRAET4_3127</name>
</gene>
<keyword evidence="1" id="KW-1133">Transmembrane helix</keyword>
<feature type="transmembrane region" description="Helical" evidence="1">
    <location>
        <begin position="164"/>
        <end position="183"/>
    </location>
</feature>
<name>A0A4U8Z3L2_METTU</name>
<dbReference type="EMBL" id="LR536450">
    <property type="protein sequence ID" value="VFU10014.1"/>
    <property type="molecule type" value="Genomic_DNA"/>
</dbReference>
<reference evidence="2 3" key="1">
    <citation type="submission" date="2019-03" db="EMBL/GenBank/DDBJ databases">
        <authorList>
            <person name="Kox A.R. M."/>
        </authorList>
    </citation>
    <scope>NUCLEOTIDE SEQUENCE [LARGE SCALE GENOMIC DNA]</scope>
    <source>
        <strain evidence="2">MTUNDRAET4 annotated genome</strain>
    </source>
</reference>
<dbReference type="AlphaFoldDB" id="A0A4U8Z3L2"/>
<keyword evidence="1" id="KW-0472">Membrane</keyword>
<dbReference type="KEGG" id="mtun:MTUNDRAET4_3127"/>
<evidence type="ECO:0000313" key="2">
    <source>
        <dbReference type="EMBL" id="VFU10014.1"/>
    </source>
</evidence>
<feature type="transmembrane region" description="Helical" evidence="1">
    <location>
        <begin position="76"/>
        <end position="96"/>
    </location>
</feature>
<feature type="transmembrane region" description="Helical" evidence="1">
    <location>
        <begin position="132"/>
        <end position="149"/>
    </location>
</feature>
<feature type="transmembrane region" description="Helical" evidence="1">
    <location>
        <begin position="45"/>
        <end position="64"/>
    </location>
</feature>
<dbReference type="OrthoDB" id="960912at2"/>
<proteinExistence type="predicted"/>
<dbReference type="RefSeq" id="WP_134490582.1">
    <property type="nucleotide sequence ID" value="NZ_CP139089.1"/>
</dbReference>
<organism evidence="2 3">
    <name type="scientific">Methylocella tundrae</name>
    <dbReference type="NCBI Taxonomy" id="227605"/>
    <lineage>
        <taxon>Bacteria</taxon>
        <taxon>Pseudomonadati</taxon>
        <taxon>Pseudomonadota</taxon>
        <taxon>Alphaproteobacteria</taxon>
        <taxon>Hyphomicrobiales</taxon>
        <taxon>Beijerinckiaceae</taxon>
        <taxon>Methylocella</taxon>
    </lineage>
</organism>
<feature type="transmembrane region" description="Helical" evidence="1">
    <location>
        <begin position="102"/>
        <end position="120"/>
    </location>
</feature>
<evidence type="ECO:0000313" key="3">
    <source>
        <dbReference type="Proteomes" id="UP000294360"/>
    </source>
</evidence>
<feature type="transmembrane region" description="Helical" evidence="1">
    <location>
        <begin position="21"/>
        <end position="39"/>
    </location>
</feature>
<dbReference type="Proteomes" id="UP000294360">
    <property type="component" value="Chromosome"/>
</dbReference>
<sequence>MNSQTFPQPDRDAASRWLKSYYFIRAAVAVVWFAAAFAVGKSSPLVAAALLVAYPAWDALANFVDAQRSGGLKPNSSQTINVAISAFATIAVAGALTRDLHVVMAVFGTWAILAGLFQLITGVRRWKIGAQWAMILAGAQSALVGAYFIKQATGSATVGITDIAPYAAFGALYFLISAIWLTIAQARRHASGRAA</sequence>
<accession>A0A4U8Z3L2</accession>
<evidence type="ECO:0000256" key="1">
    <source>
        <dbReference type="SAM" id="Phobius"/>
    </source>
</evidence>
<keyword evidence="1" id="KW-0812">Transmembrane</keyword>
<protein>
    <submittedName>
        <fullName evidence="2">Membrane protein</fullName>
    </submittedName>
</protein>